<comment type="caution">
    <text evidence="2">The sequence shown here is derived from an EMBL/GenBank/DDBJ whole genome shotgun (WGS) entry which is preliminary data.</text>
</comment>
<keyword evidence="2" id="KW-0223">Dioxygenase</keyword>
<name>A0A7Y0M0M0_CELFI</name>
<dbReference type="RefSeq" id="WP_169326010.1">
    <property type="nucleotide sequence ID" value="NZ_JABCJJ010000047.1"/>
</dbReference>
<dbReference type="AlphaFoldDB" id="A0A7Y0M0M0"/>
<feature type="region of interest" description="Disordered" evidence="1">
    <location>
        <begin position="1"/>
        <end position="21"/>
    </location>
</feature>
<dbReference type="Proteomes" id="UP000562124">
    <property type="component" value="Unassembled WGS sequence"/>
</dbReference>
<dbReference type="InterPro" id="IPR008775">
    <property type="entry name" value="Phytyl_CoA_dOase-like"/>
</dbReference>
<dbReference type="Pfam" id="PF05721">
    <property type="entry name" value="PhyH"/>
    <property type="match status" value="1"/>
</dbReference>
<evidence type="ECO:0000313" key="3">
    <source>
        <dbReference type="Proteomes" id="UP000562124"/>
    </source>
</evidence>
<keyword evidence="2" id="KW-0560">Oxidoreductase</keyword>
<proteinExistence type="predicted"/>
<dbReference type="Gene3D" id="2.60.120.620">
    <property type="entry name" value="q2cbj1_9rhob like domain"/>
    <property type="match status" value="1"/>
</dbReference>
<dbReference type="GO" id="GO:0016706">
    <property type="term" value="F:2-oxoglutarate-dependent dioxygenase activity"/>
    <property type="evidence" value="ECO:0007669"/>
    <property type="project" value="UniProtKB-ARBA"/>
</dbReference>
<dbReference type="EMBL" id="JABCJJ010000047">
    <property type="protein sequence ID" value="NMR21641.1"/>
    <property type="molecule type" value="Genomic_DNA"/>
</dbReference>
<organism evidence="2 3">
    <name type="scientific">Cellulomonas fimi</name>
    <dbReference type="NCBI Taxonomy" id="1708"/>
    <lineage>
        <taxon>Bacteria</taxon>
        <taxon>Bacillati</taxon>
        <taxon>Actinomycetota</taxon>
        <taxon>Actinomycetes</taxon>
        <taxon>Micrococcales</taxon>
        <taxon>Cellulomonadaceae</taxon>
        <taxon>Cellulomonas</taxon>
    </lineage>
</organism>
<dbReference type="SUPFAM" id="SSF51197">
    <property type="entry name" value="Clavaminate synthase-like"/>
    <property type="match status" value="1"/>
</dbReference>
<evidence type="ECO:0000313" key="2">
    <source>
        <dbReference type="EMBL" id="NMR21641.1"/>
    </source>
</evidence>
<keyword evidence="3" id="KW-1185">Reference proteome</keyword>
<accession>A0A7Y0M0M0</accession>
<feature type="compositionally biased region" description="Polar residues" evidence="1">
    <location>
        <begin position="1"/>
        <end position="11"/>
    </location>
</feature>
<evidence type="ECO:0000256" key="1">
    <source>
        <dbReference type="SAM" id="MobiDB-lite"/>
    </source>
</evidence>
<sequence>MTTLDAAQDSTPVGGGTGATEAGHDAAILSEQVYRDGIAVVRDALPRSWAEQLDEDLSRELGLALRTPGGVAARGWNRFYFEPYAERLRGFVELASHPVVGAVAEQMLGPDWRIVELGTDIPLPGAQDQPWHRDFPMPDATRNEGRLTSIAVNATAVDVVDGPFQGVLGTHLDDSADLEGGMFPPDSQQGHFEARMQSFHARMGNFSIRSGLMLHRGSAMSTAARMRQVAILGITSPDDRAIVLREKDPADPTPPRIRMSRAYAESLDDALRSRLSLEIVAETADELPPYRTEHSFEGLKMDQRKS</sequence>
<protein>
    <submittedName>
        <fullName evidence="2">Phytanoyl-CoA dioxygenase family protein</fullName>
    </submittedName>
</protein>
<reference evidence="2 3" key="1">
    <citation type="submission" date="2020-04" db="EMBL/GenBank/DDBJ databases">
        <title>Sequencing and Assembly of C. fimi.</title>
        <authorList>
            <person name="Ramsey A.R."/>
        </authorList>
    </citation>
    <scope>NUCLEOTIDE SEQUENCE [LARGE SCALE GENOMIC DNA]</scope>
    <source>
        <strain evidence="2 3">SB</strain>
    </source>
</reference>
<gene>
    <name evidence="2" type="ORF">HIR71_15685</name>
</gene>